<dbReference type="InterPro" id="IPR005119">
    <property type="entry name" value="LysR_subst-bd"/>
</dbReference>
<dbReference type="STRING" id="1123382.SAMN02745221_00691"/>
<dbReference type="RefSeq" id="WP_073090050.1">
    <property type="nucleotide sequence ID" value="NZ_FQWY01000008.1"/>
</dbReference>
<dbReference type="GO" id="GO:0003700">
    <property type="term" value="F:DNA-binding transcription factor activity"/>
    <property type="evidence" value="ECO:0007669"/>
    <property type="project" value="InterPro"/>
</dbReference>
<dbReference type="InterPro" id="IPR036388">
    <property type="entry name" value="WH-like_DNA-bd_sf"/>
</dbReference>
<keyword evidence="4" id="KW-0804">Transcription</keyword>
<dbReference type="PROSITE" id="PS50931">
    <property type="entry name" value="HTH_LYSR"/>
    <property type="match status" value="1"/>
</dbReference>
<evidence type="ECO:0000259" key="5">
    <source>
        <dbReference type="PROSITE" id="PS50931"/>
    </source>
</evidence>
<evidence type="ECO:0000313" key="7">
    <source>
        <dbReference type="Proteomes" id="UP000242329"/>
    </source>
</evidence>
<feature type="domain" description="HTH lysR-type" evidence="5">
    <location>
        <begin position="1"/>
        <end position="58"/>
    </location>
</feature>
<reference evidence="7" key="1">
    <citation type="submission" date="2016-11" db="EMBL/GenBank/DDBJ databases">
        <authorList>
            <person name="Varghese N."/>
            <person name="Submissions S."/>
        </authorList>
    </citation>
    <scope>NUCLEOTIDE SEQUENCE [LARGE SCALE GENOMIC DNA]</scope>
    <source>
        <strain evidence="7">DSM 11003</strain>
    </source>
</reference>
<proteinExistence type="inferred from homology"/>
<sequence length="307" mass="34501">MYLNPLSIIPIVAETKSFSKAARILHLSQPAISSKIKDIEDYYGLKIFHRTAQGVTLTEAGKIINAYAVRFAELQQAMDEELKQLLQNNSILTIGASCTVGNYAMPSCIKIFKDRYPDITVKLDISNSRGILEKLHRKEIDVAVIEGSTENPDLAVYKITDTRLVFIVSLASRIVKKKEISLTELSSKPFVIREKGAAVRQIFEKALADHGYSLEQFNIVTEMTSIHAVKAAVQDDIGISIVPEITIKKEINNQLLKTVKVTGLDLYMPIHLAYLKNEELSLPAQRFVNLLLHPQKSIFCWENKVFD</sequence>
<protein>
    <submittedName>
        <fullName evidence="6">DNA-binding transcriptional regulator, LysR family</fullName>
    </submittedName>
</protein>
<dbReference type="SUPFAM" id="SSF53850">
    <property type="entry name" value="Periplasmic binding protein-like II"/>
    <property type="match status" value="1"/>
</dbReference>
<dbReference type="InterPro" id="IPR000847">
    <property type="entry name" value="LysR_HTH_N"/>
</dbReference>
<evidence type="ECO:0000256" key="4">
    <source>
        <dbReference type="ARBA" id="ARBA00023163"/>
    </source>
</evidence>
<dbReference type="AlphaFoldDB" id="A0A1M5LKX6"/>
<evidence type="ECO:0000256" key="2">
    <source>
        <dbReference type="ARBA" id="ARBA00023015"/>
    </source>
</evidence>
<dbReference type="SUPFAM" id="SSF46785">
    <property type="entry name" value="Winged helix' DNA-binding domain"/>
    <property type="match status" value="1"/>
</dbReference>
<dbReference type="EMBL" id="FQWY01000008">
    <property type="protein sequence ID" value="SHG65701.1"/>
    <property type="molecule type" value="Genomic_DNA"/>
</dbReference>
<dbReference type="GO" id="GO:0000976">
    <property type="term" value="F:transcription cis-regulatory region binding"/>
    <property type="evidence" value="ECO:0007669"/>
    <property type="project" value="TreeGrafter"/>
</dbReference>
<dbReference type="Pfam" id="PF03466">
    <property type="entry name" value="LysR_substrate"/>
    <property type="match status" value="1"/>
</dbReference>
<organism evidence="6 7">
    <name type="scientific">Thermosyntropha lipolytica DSM 11003</name>
    <dbReference type="NCBI Taxonomy" id="1123382"/>
    <lineage>
        <taxon>Bacteria</taxon>
        <taxon>Bacillati</taxon>
        <taxon>Bacillota</taxon>
        <taxon>Clostridia</taxon>
        <taxon>Eubacteriales</taxon>
        <taxon>Syntrophomonadaceae</taxon>
        <taxon>Thermosyntropha</taxon>
    </lineage>
</organism>
<dbReference type="Gene3D" id="1.10.10.10">
    <property type="entry name" value="Winged helix-like DNA-binding domain superfamily/Winged helix DNA-binding domain"/>
    <property type="match status" value="1"/>
</dbReference>
<evidence type="ECO:0000313" key="6">
    <source>
        <dbReference type="EMBL" id="SHG65701.1"/>
    </source>
</evidence>
<dbReference type="OrthoDB" id="9785745at2"/>
<comment type="similarity">
    <text evidence="1">Belongs to the LysR transcriptional regulatory family.</text>
</comment>
<dbReference type="Proteomes" id="UP000242329">
    <property type="component" value="Unassembled WGS sequence"/>
</dbReference>
<dbReference type="PANTHER" id="PTHR30126">
    <property type="entry name" value="HTH-TYPE TRANSCRIPTIONAL REGULATOR"/>
    <property type="match status" value="1"/>
</dbReference>
<name>A0A1M5LKX6_9FIRM</name>
<dbReference type="Pfam" id="PF00126">
    <property type="entry name" value="HTH_1"/>
    <property type="match status" value="1"/>
</dbReference>
<keyword evidence="3 6" id="KW-0238">DNA-binding</keyword>
<dbReference type="PRINTS" id="PR00039">
    <property type="entry name" value="HTHLYSR"/>
</dbReference>
<keyword evidence="2" id="KW-0805">Transcription regulation</keyword>
<dbReference type="InterPro" id="IPR036390">
    <property type="entry name" value="WH_DNA-bd_sf"/>
</dbReference>
<evidence type="ECO:0000256" key="3">
    <source>
        <dbReference type="ARBA" id="ARBA00023125"/>
    </source>
</evidence>
<evidence type="ECO:0000256" key="1">
    <source>
        <dbReference type="ARBA" id="ARBA00009437"/>
    </source>
</evidence>
<dbReference type="Gene3D" id="3.40.190.290">
    <property type="match status" value="1"/>
</dbReference>
<accession>A0A1M5LKX6</accession>
<dbReference type="PANTHER" id="PTHR30126:SF40">
    <property type="entry name" value="HTH-TYPE TRANSCRIPTIONAL REGULATOR GLTR"/>
    <property type="match status" value="1"/>
</dbReference>
<keyword evidence="7" id="KW-1185">Reference proteome</keyword>
<gene>
    <name evidence="6" type="ORF">SAMN02745221_00691</name>
</gene>